<dbReference type="Gene3D" id="1.10.3720.10">
    <property type="entry name" value="MetI-like"/>
    <property type="match status" value="1"/>
</dbReference>
<evidence type="ECO:0000313" key="10">
    <source>
        <dbReference type="Proteomes" id="UP000050949"/>
    </source>
</evidence>
<dbReference type="InterPro" id="IPR050366">
    <property type="entry name" value="BP-dependent_transpt_permease"/>
</dbReference>
<dbReference type="GO" id="GO:0005886">
    <property type="term" value="C:plasma membrane"/>
    <property type="evidence" value="ECO:0007669"/>
    <property type="project" value="UniProtKB-SubCell"/>
</dbReference>
<dbReference type="RefSeq" id="WP_027828678.1">
    <property type="nucleotide sequence ID" value="NZ_AUEH01000025.1"/>
</dbReference>
<sequence length="306" mass="33335">MADTKKKQQTDAKGNPIVSAPPSGLRVILREFTHDKAAMAAFIIMMVIILGAVIGSFFVPSSRYTDVNILQQWAKPGTNGYLLGGDDGGRDVLSSLIVGMRNSIAIGWCVAILIEIIGITVGLLSGYFGGWVDNILMRITDFFMILPALMIQIVVITIVSRFNIWVLIIMITALGWMSTARLYRAAVLSQAKRDYVLASKTSGSNSFRIMFLEVLPNISSLLLVDTTLSFATSVGIETGLTYLGFGLPDTTPSIGRLISYASDPVSMQQYPWSWLPATLMLIVLSLSVNYVGKALQRAADSRQRLG</sequence>
<organism evidence="9 10">
    <name type="scientific">Schleiferilactobacillus harbinensis DSM 16991</name>
    <dbReference type="NCBI Taxonomy" id="1122147"/>
    <lineage>
        <taxon>Bacteria</taxon>
        <taxon>Bacillati</taxon>
        <taxon>Bacillota</taxon>
        <taxon>Bacilli</taxon>
        <taxon>Lactobacillales</taxon>
        <taxon>Lactobacillaceae</taxon>
        <taxon>Schleiferilactobacillus</taxon>
    </lineage>
</organism>
<dbReference type="SUPFAM" id="SSF161098">
    <property type="entry name" value="MetI-like"/>
    <property type="match status" value="1"/>
</dbReference>
<feature type="domain" description="ABC transmembrane type-1" evidence="8">
    <location>
        <begin position="100"/>
        <end position="292"/>
    </location>
</feature>
<feature type="transmembrane region" description="Helical" evidence="7">
    <location>
        <begin position="105"/>
        <end position="127"/>
    </location>
</feature>
<evidence type="ECO:0000256" key="4">
    <source>
        <dbReference type="ARBA" id="ARBA00022692"/>
    </source>
</evidence>
<dbReference type="OrthoDB" id="9797472at2"/>
<comment type="similarity">
    <text evidence="7">Belongs to the binding-protein-dependent transport system permease family.</text>
</comment>
<dbReference type="Pfam" id="PF12911">
    <property type="entry name" value="OppC_N"/>
    <property type="match status" value="1"/>
</dbReference>
<dbReference type="Proteomes" id="UP000050949">
    <property type="component" value="Unassembled WGS sequence"/>
</dbReference>
<dbReference type="InterPro" id="IPR000515">
    <property type="entry name" value="MetI-like"/>
</dbReference>
<dbReference type="PANTHER" id="PTHR43386:SF1">
    <property type="entry name" value="D,D-DIPEPTIDE TRANSPORT SYSTEM PERMEASE PROTEIN DDPC-RELATED"/>
    <property type="match status" value="1"/>
</dbReference>
<evidence type="ECO:0000313" key="9">
    <source>
        <dbReference type="EMBL" id="KRM26982.1"/>
    </source>
</evidence>
<evidence type="ECO:0000256" key="1">
    <source>
        <dbReference type="ARBA" id="ARBA00004651"/>
    </source>
</evidence>
<comment type="caution">
    <text evidence="9">The sequence shown here is derived from an EMBL/GenBank/DDBJ whole genome shotgun (WGS) entry which is preliminary data.</text>
</comment>
<feature type="transmembrane region" description="Helical" evidence="7">
    <location>
        <begin position="139"/>
        <end position="158"/>
    </location>
</feature>
<dbReference type="Pfam" id="PF00528">
    <property type="entry name" value="BPD_transp_1"/>
    <property type="match status" value="1"/>
</dbReference>
<dbReference type="EMBL" id="AZFW01000058">
    <property type="protein sequence ID" value="KRM26982.1"/>
    <property type="molecule type" value="Genomic_DNA"/>
</dbReference>
<dbReference type="AlphaFoldDB" id="A0A0R1XHS1"/>
<keyword evidence="5 7" id="KW-1133">Transmembrane helix</keyword>
<keyword evidence="6 7" id="KW-0472">Membrane</keyword>
<dbReference type="GeneID" id="78509281"/>
<dbReference type="PATRIC" id="fig|1122147.4.peg.2849"/>
<dbReference type="CDD" id="cd06261">
    <property type="entry name" value="TM_PBP2"/>
    <property type="match status" value="1"/>
</dbReference>
<feature type="transmembrane region" description="Helical" evidence="7">
    <location>
        <begin position="272"/>
        <end position="292"/>
    </location>
</feature>
<gene>
    <name evidence="9" type="ORF">FC91_GL002764</name>
</gene>
<evidence type="ECO:0000259" key="8">
    <source>
        <dbReference type="PROSITE" id="PS50928"/>
    </source>
</evidence>
<feature type="transmembrane region" description="Helical" evidence="7">
    <location>
        <begin position="214"/>
        <end position="236"/>
    </location>
</feature>
<evidence type="ECO:0000256" key="3">
    <source>
        <dbReference type="ARBA" id="ARBA00022475"/>
    </source>
</evidence>
<feature type="transmembrane region" description="Helical" evidence="7">
    <location>
        <begin position="37"/>
        <end position="59"/>
    </location>
</feature>
<dbReference type="PANTHER" id="PTHR43386">
    <property type="entry name" value="OLIGOPEPTIDE TRANSPORT SYSTEM PERMEASE PROTEIN APPC"/>
    <property type="match status" value="1"/>
</dbReference>
<accession>A0A0R1XHS1</accession>
<dbReference type="GO" id="GO:0055085">
    <property type="term" value="P:transmembrane transport"/>
    <property type="evidence" value="ECO:0007669"/>
    <property type="project" value="InterPro"/>
</dbReference>
<evidence type="ECO:0000256" key="7">
    <source>
        <dbReference type="RuleBase" id="RU363032"/>
    </source>
</evidence>
<keyword evidence="4 7" id="KW-0812">Transmembrane</keyword>
<dbReference type="InterPro" id="IPR035906">
    <property type="entry name" value="MetI-like_sf"/>
</dbReference>
<protein>
    <submittedName>
        <fullName evidence="9">Oligopeptide ABC transporter permease component</fullName>
    </submittedName>
</protein>
<name>A0A0R1XHS1_9LACO</name>
<evidence type="ECO:0000256" key="5">
    <source>
        <dbReference type="ARBA" id="ARBA00022989"/>
    </source>
</evidence>
<dbReference type="eggNOG" id="COG1173">
    <property type="taxonomic scope" value="Bacteria"/>
</dbReference>
<proteinExistence type="inferred from homology"/>
<evidence type="ECO:0000256" key="6">
    <source>
        <dbReference type="ARBA" id="ARBA00023136"/>
    </source>
</evidence>
<comment type="subcellular location">
    <subcellularLocation>
        <location evidence="1 7">Cell membrane</location>
        <topology evidence="1 7">Multi-pass membrane protein</topology>
    </subcellularLocation>
</comment>
<dbReference type="InterPro" id="IPR025966">
    <property type="entry name" value="OppC_N"/>
</dbReference>
<reference evidence="9 10" key="1">
    <citation type="journal article" date="2015" name="Genome Announc.">
        <title>Expanding the biotechnology potential of lactobacilli through comparative genomics of 213 strains and associated genera.</title>
        <authorList>
            <person name="Sun Z."/>
            <person name="Harris H.M."/>
            <person name="McCann A."/>
            <person name="Guo C."/>
            <person name="Argimon S."/>
            <person name="Zhang W."/>
            <person name="Yang X."/>
            <person name="Jeffery I.B."/>
            <person name="Cooney J.C."/>
            <person name="Kagawa T.F."/>
            <person name="Liu W."/>
            <person name="Song Y."/>
            <person name="Salvetti E."/>
            <person name="Wrobel A."/>
            <person name="Rasinkangas P."/>
            <person name="Parkhill J."/>
            <person name="Rea M.C."/>
            <person name="O'Sullivan O."/>
            <person name="Ritari J."/>
            <person name="Douillard F.P."/>
            <person name="Paul Ross R."/>
            <person name="Yang R."/>
            <person name="Briner A.E."/>
            <person name="Felis G.E."/>
            <person name="de Vos W.M."/>
            <person name="Barrangou R."/>
            <person name="Klaenhammer T.R."/>
            <person name="Caufield P.W."/>
            <person name="Cui Y."/>
            <person name="Zhang H."/>
            <person name="O'Toole P.W."/>
        </authorList>
    </citation>
    <scope>NUCLEOTIDE SEQUENCE [LARGE SCALE GENOMIC DNA]</scope>
    <source>
        <strain evidence="9 10">DSM 16991</strain>
    </source>
</reference>
<keyword evidence="2 7" id="KW-0813">Transport</keyword>
<dbReference type="PROSITE" id="PS50928">
    <property type="entry name" value="ABC_TM1"/>
    <property type="match status" value="1"/>
</dbReference>
<feature type="transmembrane region" description="Helical" evidence="7">
    <location>
        <begin position="164"/>
        <end position="183"/>
    </location>
</feature>
<evidence type="ECO:0000256" key="2">
    <source>
        <dbReference type="ARBA" id="ARBA00022448"/>
    </source>
</evidence>
<keyword evidence="3" id="KW-1003">Cell membrane</keyword>